<dbReference type="PIRSF" id="PIRSF004749">
    <property type="entry name" value="Pep_def"/>
    <property type="match status" value="1"/>
</dbReference>
<comment type="cofactor">
    <cofactor evidence="2">
        <name>Fe(2+)</name>
        <dbReference type="ChEBI" id="CHEBI:29033"/>
    </cofactor>
    <text evidence="2">Binds 1 Fe(2+) ion.</text>
</comment>
<dbReference type="RefSeq" id="WP_188734344.1">
    <property type="nucleotide sequence ID" value="NZ_BMLW01000005.1"/>
</dbReference>
<feature type="active site" evidence="2">
    <location>
        <position position="137"/>
    </location>
</feature>
<proteinExistence type="inferred from homology"/>
<dbReference type="HAMAP" id="MF_00163">
    <property type="entry name" value="Pep_deformylase"/>
    <property type="match status" value="1"/>
</dbReference>
<comment type="function">
    <text evidence="2">Removes the formyl group from the N-terminal Met of newly synthesized proteins. Requires at least a dipeptide for an efficient rate of reaction. N-terminal L-methionine is a prerequisite for activity but the enzyme has broad specificity at other positions.</text>
</comment>
<dbReference type="InterPro" id="IPR036821">
    <property type="entry name" value="Peptide_deformylase_sf"/>
</dbReference>
<keyword evidence="2" id="KW-0648">Protein biosynthesis</keyword>
<evidence type="ECO:0000313" key="3">
    <source>
        <dbReference type="EMBL" id="GGP10850.1"/>
    </source>
</evidence>
<feature type="binding site" evidence="2">
    <location>
        <position position="140"/>
    </location>
    <ligand>
        <name>Fe cation</name>
        <dbReference type="ChEBI" id="CHEBI:24875"/>
    </ligand>
</feature>
<keyword evidence="2" id="KW-0408">Iron</keyword>
<feature type="binding site" evidence="2">
    <location>
        <position position="136"/>
    </location>
    <ligand>
        <name>Fe cation</name>
        <dbReference type="ChEBI" id="CHEBI:24875"/>
    </ligand>
</feature>
<dbReference type="CDD" id="cd00487">
    <property type="entry name" value="Pep_deformylase"/>
    <property type="match status" value="1"/>
</dbReference>
<sequence length="171" mass="19984">MAVKEILLLGNPKLHEISSLVTEEEKEDLLPVIQNLHDTLLDFRFRYGAGRAIAAPQIGVFKRIIYMYVNEPTVFINPELVITNHEKMEVWDDCMSFPDLFVKVQRYKECTIHYRDVHWEKKNMYLKDDLSELLQHEYDHLDGILATSRAIDSQSFALRSQRSKMGKEGGR</sequence>
<comment type="catalytic activity">
    <reaction evidence="2">
        <text>N-terminal N-formyl-L-methionyl-[peptide] + H2O = N-terminal L-methionyl-[peptide] + formate</text>
        <dbReference type="Rhea" id="RHEA:24420"/>
        <dbReference type="Rhea" id="RHEA-COMP:10639"/>
        <dbReference type="Rhea" id="RHEA-COMP:10640"/>
        <dbReference type="ChEBI" id="CHEBI:15377"/>
        <dbReference type="ChEBI" id="CHEBI:15740"/>
        <dbReference type="ChEBI" id="CHEBI:49298"/>
        <dbReference type="ChEBI" id="CHEBI:64731"/>
        <dbReference type="EC" id="3.5.1.88"/>
    </reaction>
</comment>
<dbReference type="Proteomes" id="UP000641206">
    <property type="component" value="Unassembled WGS sequence"/>
</dbReference>
<evidence type="ECO:0000256" key="2">
    <source>
        <dbReference type="HAMAP-Rule" id="MF_00163"/>
    </source>
</evidence>
<dbReference type="Pfam" id="PF01327">
    <property type="entry name" value="Pep_deformylase"/>
    <property type="match status" value="1"/>
</dbReference>
<accession>A0ABQ2NUH7</accession>
<protein>
    <recommendedName>
        <fullName evidence="2">Peptide deformylase</fullName>
        <shortName evidence="2">PDF</shortName>
        <ecNumber evidence="2">3.5.1.88</ecNumber>
    </recommendedName>
    <alternativeName>
        <fullName evidence="2">Polypeptide deformylase</fullName>
    </alternativeName>
</protein>
<dbReference type="PRINTS" id="PR01576">
    <property type="entry name" value="PDEFORMYLASE"/>
</dbReference>
<dbReference type="InterPro" id="IPR023635">
    <property type="entry name" value="Peptide_deformylase"/>
</dbReference>
<name>A0ABQ2NUH7_9BACI</name>
<keyword evidence="4" id="KW-1185">Reference proteome</keyword>
<dbReference type="EMBL" id="BMLW01000005">
    <property type="protein sequence ID" value="GGP10850.1"/>
    <property type="molecule type" value="Genomic_DNA"/>
</dbReference>
<reference evidence="4" key="1">
    <citation type="journal article" date="2019" name="Int. J. Syst. Evol. Microbiol.">
        <title>The Global Catalogue of Microorganisms (GCM) 10K type strain sequencing project: providing services to taxonomists for standard genome sequencing and annotation.</title>
        <authorList>
            <consortium name="The Broad Institute Genomics Platform"/>
            <consortium name="The Broad Institute Genome Sequencing Center for Infectious Disease"/>
            <person name="Wu L."/>
            <person name="Ma J."/>
        </authorList>
    </citation>
    <scope>NUCLEOTIDE SEQUENCE [LARGE SCALE GENOMIC DNA]</scope>
    <source>
        <strain evidence="4">CGMCC 1.7693</strain>
    </source>
</reference>
<dbReference type="EC" id="3.5.1.88" evidence="2"/>
<keyword evidence="2" id="KW-0378">Hydrolase</keyword>
<evidence type="ECO:0000313" key="4">
    <source>
        <dbReference type="Proteomes" id="UP000641206"/>
    </source>
</evidence>
<dbReference type="PANTHER" id="PTHR10458:SF22">
    <property type="entry name" value="PEPTIDE DEFORMYLASE"/>
    <property type="match status" value="1"/>
</dbReference>
<dbReference type="Gene3D" id="3.90.45.10">
    <property type="entry name" value="Peptide deformylase"/>
    <property type="match status" value="1"/>
</dbReference>
<gene>
    <name evidence="3" type="primary">defA</name>
    <name evidence="2" type="synonym">def</name>
    <name evidence="3" type="ORF">GCM10011346_20610</name>
</gene>
<dbReference type="SUPFAM" id="SSF56420">
    <property type="entry name" value="Peptide deformylase"/>
    <property type="match status" value="1"/>
</dbReference>
<evidence type="ECO:0000256" key="1">
    <source>
        <dbReference type="ARBA" id="ARBA00010759"/>
    </source>
</evidence>
<comment type="caution">
    <text evidence="3">The sequence shown here is derived from an EMBL/GenBank/DDBJ whole genome shotgun (WGS) entry which is preliminary data.</text>
</comment>
<organism evidence="3 4">
    <name type="scientific">Oceanobacillus neutriphilus</name>
    <dbReference type="NCBI Taxonomy" id="531815"/>
    <lineage>
        <taxon>Bacteria</taxon>
        <taxon>Bacillati</taxon>
        <taxon>Bacillota</taxon>
        <taxon>Bacilli</taxon>
        <taxon>Bacillales</taxon>
        <taxon>Bacillaceae</taxon>
        <taxon>Oceanobacillus</taxon>
    </lineage>
</organism>
<dbReference type="PANTHER" id="PTHR10458">
    <property type="entry name" value="PEPTIDE DEFORMYLASE"/>
    <property type="match status" value="1"/>
</dbReference>
<feature type="binding site" evidence="2">
    <location>
        <position position="94"/>
    </location>
    <ligand>
        <name>Fe cation</name>
        <dbReference type="ChEBI" id="CHEBI:24875"/>
    </ligand>
</feature>
<keyword evidence="2" id="KW-0479">Metal-binding</keyword>
<comment type="similarity">
    <text evidence="1 2">Belongs to the polypeptide deformylase family.</text>
</comment>